<evidence type="ECO:0000313" key="1">
    <source>
        <dbReference type="EMBL" id="SIQ44627.1"/>
    </source>
</evidence>
<proteinExistence type="predicted"/>
<evidence type="ECO:0000313" key="3">
    <source>
        <dbReference type="Proteomes" id="UP000186808"/>
    </source>
</evidence>
<dbReference type="RefSeq" id="WP_058467990.1">
    <property type="nucleotide sequence ID" value="NZ_CAAAIX010000007.1"/>
</dbReference>
<dbReference type="STRING" id="464.Lgor_1507"/>
<sequence>MSLLNEFTDSYNKIAAINMDILNRLLGKQPFRELMLQMQQRGVIDFKEDKWKKLDTKSRAELRIFVFSQEIAKKIAPRLFPNVDFNKFQLIIPQNFPNPSCLSPNELFETINSFEKLVDNYLIDTLAERTYIDCAIDFIKVCANYLLSLLTPSKSQSFFETTSLKLEQIKSQQQRLHSIFDKLSEIERTTALIPVPEGFKVPEDDDYSTKNMLGIFI</sequence>
<dbReference type="AlphaFoldDB" id="A0A377GI91"/>
<dbReference type="OrthoDB" id="9960684at2"/>
<reference evidence="1 3" key="1">
    <citation type="submission" date="2017-01" db="EMBL/GenBank/DDBJ databases">
        <authorList>
            <person name="Varghese N."/>
            <person name="Submissions S."/>
        </authorList>
    </citation>
    <scope>NUCLEOTIDE SEQUENCE [LARGE SCALE GENOMIC DNA]</scope>
    <source>
        <strain evidence="1 3">ATCC 33342</strain>
    </source>
</reference>
<name>A0A377GI91_9GAMM</name>
<evidence type="ECO:0000313" key="4">
    <source>
        <dbReference type="Proteomes" id="UP000254374"/>
    </source>
</evidence>
<organism evidence="2 4">
    <name type="scientific">Fluoribacter gormanii</name>
    <dbReference type="NCBI Taxonomy" id="464"/>
    <lineage>
        <taxon>Bacteria</taxon>
        <taxon>Pseudomonadati</taxon>
        <taxon>Pseudomonadota</taxon>
        <taxon>Gammaproteobacteria</taxon>
        <taxon>Legionellales</taxon>
        <taxon>Legionellaceae</taxon>
        <taxon>Fluoribacter</taxon>
    </lineage>
</organism>
<evidence type="ECO:0000313" key="2">
    <source>
        <dbReference type="EMBL" id="STO24550.1"/>
    </source>
</evidence>
<dbReference type="Proteomes" id="UP000254374">
    <property type="component" value="Unassembled WGS sequence"/>
</dbReference>
<keyword evidence="3" id="KW-1185">Reference proteome</keyword>
<protein>
    <submittedName>
        <fullName evidence="2">Uncharacterized protein</fullName>
    </submittedName>
</protein>
<reference evidence="2 4" key="2">
    <citation type="submission" date="2018-06" db="EMBL/GenBank/DDBJ databases">
        <authorList>
            <consortium name="Pathogen Informatics"/>
            <person name="Doyle S."/>
        </authorList>
    </citation>
    <scope>NUCLEOTIDE SEQUENCE [LARGE SCALE GENOMIC DNA]</scope>
    <source>
        <strain evidence="2 4">NCTC11401</strain>
    </source>
</reference>
<dbReference type="EMBL" id="FTNL01000001">
    <property type="protein sequence ID" value="SIQ44627.1"/>
    <property type="molecule type" value="Genomic_DNA"/>
</dbReference>
<dbReference type="EMBL" id="UGGV01000001">
    <property type="protein sequence ID" value="STO24550.1"/>
    <property type="molecule type" value="Genomic_DNA"/>
</dbReference>
<gene>
    <name evidence="2" type="ORF">NCTC11401_01363</name>
    <name evidence="1" type="ORF">SAMN05421777_10155</name>
</gene>
<dbReference type="Proteomes" id="UP000186808">
    <property type="component" value="Unassembled WGS sequence"/>
</dbReference>
<accession>A0A377GI91</accession>